<feature type="domain" description="RRM" evidence="4">
    <location>
        <begin position="622"/>
        <end position="698"/>
    </location>
</feature>
<feature type="compositionally biased region" description="Acidic residues" evidence="3">
    <location>
        <begin position="217"/>
        <end position="240"/>
    </location>
</feature>
<feature type="region of interest" description="Disordered" evidence="3">
    <location>
        <begin position="254"/>
        <end position="273"/>
    </location>
</feature>
<dbReference type="InterPro" id="IPR003954">
    <property type="entry name" value="RRM_euk-type"/>
</dbReference>
<dbReference type="CDD" id="cd12565">
    <property type="entry name" value="RRM1_MRD1"/>
    <property type="match status" value="1"/>
</dbReference>
<evidence type="ECO:0000313" key="6">
    <source>
        <dbReference type="Proteomes" id="UP001151532"/>
    </source>
</evidence>
<name>A0A9Q0QF87_SALPP</name>
<dbReference type="CDD" id="cd12316">
    <property type="entry name" value="RRM3_RBM19_RRM2_MRD1"/>
    <property type="match status" value="1"/>
</dbReference>
<dbReference type="Proteomes" id="UP001151532">
    <property type="component" value="Chromosome 3"/>
</dbReference>
<reference evidence="5" key="2">
    <citation type="journal article" date="2023" name="Int. J. Mol. Sci.">
        <title>De Novo Assembly and Annotation of 11 Diverse Shrub Willow (Salix) Genomes Reveals Novel Gene Organization in Sex-Linked Regions.</title>
        <authorList>
            <person name="Hyden B."/>
            <person name="Feng K."/>
            <person name="Yates T.B."/>
            <person name="Jawdy S."/>
            <person name="Cereghino C."/>
            <person name="Smart L.B."/>
            <person name="Muchero W."/>
        </authorList>
    </citation>
    <scope>NUCLEOTIDE SEQUENCE</scope>
    <source>
        <tissue evidence="5">Shoot tip</tissue>
    </source>
</reference>
<dbReference type="PROSITE" id="PS50102">
    <property type="entry name" value="RRM"/>
    <property type="match status" value="4"/>
</dbReference>
<feature type="domain" description="RRM" evidence="4">
    <location>
        <begin position="13"/>
        <end position="90"/>
    </location>
</feature>
<dbReference type="PANTHER" id="PTHR10352">
    <property type="entry name" value="EUKARYOTIC TRANSLATION INITIATION FACTOR 3 SUBUNIT G"/>
    <property type="match status" value="1"/>
</dbReference>
<feature type="domain" description="RRM" evidence="4">
    <location>
        <begin position="521"/>
        <end position="605"/>
    </location>
</feature>
<feature type="compositionally biased region" description="Basic and acidic residues" evidence="3">
    <location>
        <begin position="166"/>
        <end position="186"/>
    </location>
</feature>
<feature type="compositionally biased region" description="Basic and acidic residues" evidence="3">
    <location>
        <begin position="194"/>
        <end position="216"/>
    </location>
</feature>
<dbReference type="SMART" id="SM00361">
    <property type="entry name" value="RRM_1"/>
    <property type="match status" value="3"/>
</dbReference>
<proteinExistence type="predicted"/>
<dbReference type="Gene3D" id="3.30.70.330">
    <property type="match status" value="5"/>
</dbReference>
<dbReference type="InterPro" id="IPR000504">
    <property type="entry name" value="RRM_dom"/>
</dbReference>
<dbReference type="OrthoDB" id="439639at2759"/>
<dbReference type="FunFam" id="3.30.70.330:FF:000484">
    <property type="entry name" value="Multiple RNA-binding domain-containing protein 1"/>
    <property type="match status" value="1"/>
</dbReference>
<accession>A0A9Q0QF87</accession>
<feature type="region of interest" description="Disordered" evidence="3">
    <location>
        <begin position="160"/>
        <end position="248"/>
    </location>
</feature>
<dbReference type="GO" id="GO:0003723">
    <property type="term" value="F:RNA binding"/>
    <property type="evidence" value="ECO:0007669"/>
    <property type="project" value="UniProtKB-UniRule"/>
</dbReference>
<comment type="caution">
    <text evidence="5">The sequence shown here is derived from an EMBL/GenBank/DDBJ whole genome shotgun (WGS) entry which is preliminary data.</text>
</comment>
<dbReference type="InterPro" id="IPR012677">
    <property type="entry name" value="Nucleotide-bd_a/b_plait_sf"/>
</dbReference>
<organism evidence="5 6">
    <name type="scientific">Salix purpurea</name>
    <name type="common">Purple osier willow</name>
    <dbReference type="NCBI Taxonomy" id="77065"/>
    <lineage>
        <taxon>Eukaryota</taxon>
        <taxon>Viridiplantae</taxon>
        <taxon>Streptophyta</taxon>
        <taxon>Embryophyta</taxon>
        <taxon>Tracheophyta</taxon>
        <taxon>Spermatophyta</taxon>
        <taxon>Magnoliopsida</taxon>
        <taxon>eudicotyledons</taxon>
        <taxon>Gunneridae</taxon>
        <taxon>Pentapetalae</taxon>
        <taxon>rosids</taxon>
        <taxon>fabids</taxon>
        <taxon>Malpighiales</taxon>
        <taxon>Salicaceae</taxon>
        <taxon>Saliceae</taxon>
        <taxon>Salix</taxon>
    </lineage>
</organism>
<evidence type="ECO:0000259" key="4">
    <source>
        <dbReference type="PROSITE" id="PS50102"/>
    </source>
</evidence>
<feature type="domain" description="RRM" evidence="4">
    <location>
        <begin position="280"/>
        <end position="358"/>
    </location>
</feature>
<dbReference type="EMBL" id="JAPFFK010000016">
    <property type="protein sequence ID" value="KAJ6705326.1"/>
    <property type="molecule type" value="Genomic_DNA"/>
</dbReference>
<dbReference type="CDD" id="cd12320">
    <property type="entry name" value="RRM6_RBM19_RRM5_MRD1"/>
    <property type="match status" value="1"/>
</dbReference>
<protein>
    <submittedName>
        <fullName evidence="5">RNA-BINDING PROTEIN 19-RELATED</fullName>
    </submittedName>
</protein>
<dbReference type="AlphaFoldDB" id="A0A9Q0QF87"/>
<evidence type="ECO:0000256" key="1">
    <source>
        <dbReference type="ARBA" id="ARBA00022884"/>
    </source>
</evidence>
<evidence type="ECO:0000313" key="5">
    <source>
        <dbReference type="EMBL" id="KAJ6705326.1"/>
    </source>
</evidence>
<dbReference type="SMART" id="SM00360">
    <property type="entry name" value="RRM"/>
    <property type="match status" value="4"/>
</dbReference>
<dbReference type="SUPFAM" id="SSF54928">
    <property type="entry name" value="RNA-binding domain, RBD"/>
    <property type="match status" value="4"/>
</dbReference>
<gene>
    <name evidence="5" type="ORF">OIU79_010099</name>
</gene>
<evidence type="ECO:0000256" key="3">
    <source>
        <dbReference type="SAM" id="MobiDB-lite"/>
    </source>
</evidence>
<sequence>MTRPVSKEKESMSRICVKNLPKYIAEDRLRDFFSQKGEVTDAKIMRTADGKSRQFAFVGFRTEHEAEEAIRYFNKSYLDTCRIVCEIARKVGDPRYPSTMDLDVKGAKDEKKNKYNEKGNEIDDPRLQEFLQVMQPRAKSKLWENDSIVVHTADLNGEVGKKASQGKKEGKEKSVPVEVEIDKGNSDTDEESNDLARDEAVSDMDYFRSRVKKELSDSESESGGSDDENENSDDESENNDESLQRGNVAQAEVAEDTHAEDLENPSSTFKDEKEEILETGRLFVRNLPYTAIEDELEEHFSKFGNISQVHLVVDKDTKRSKGLAYIHYTVPESAARALEELDNSIFQGRLLHVMPAKQKILSNKQETSDLLSQGSKTLKQRRQEEKKAAEASGDTRAWNSLFFHHDTVIENIARRHGVSKSDLLDREADDLALRNLGNSGVWTKIILPPTKTLALVVFLEPSEARAAFKGLAYKQYKGVPLYLEWAPENILSQSSISKSDEKVDAAVGEHDAKRVILEQSVEGISEMDIDPDRIESRSLFHFSEHMKEGRIQSVRIKKHMKKGKNVSMGFGFIEFDSVETATNICRDLQGTVLDGHALILQLCHAKKDEHAVKKAGKDKSSTKLLVRNVAFEATEKDLRQLFSPFGQIKSLRLPMKFENHRGFAFVEYVTKQEAQNAIQALSNTHLYGRHLVLERAKEGESLEELRARTAAQFTEDQNGFQNPAKLSKKRKDITTLDEVSMKFQRVTD</sequence>
<keyword evidence="1 2" id="KW-0694">RNA-binding</keyword>
<dbReference type="Pfam" id="PF00076">
    <property type="entry name" value="RRM_1"/>
    <property type="match status" value="4"/>
</dbReference>
<reference evidence="5" key="1">
    <citation type="submission" date="2022-11" db="EMBL/GenBank/DDBJ databases">
        <authorList>
            <person name="Hyden B.L."/>
            <person name="Feng K."/>
            <person name="Yates T."/>
            <person name="Jawdy S."/>
            <person name="Smart L.B."/>
            <person name="Muchero W."/>
        </authorList>
    </citation>
    <scope>NUCLEOTIDE SEQUENCE</scope>
    <source>
        <tissue evidence="5">Shoot tip</tissue>
    </source>
</reference>
<keyword evidence="6" id="KW-1185">Reference proteome</keyword>
<evidence type="ECO:0000256" key="2">
    <source>
        <dbReference type="PROSITE-ProRule" id="PRU00176"/>
    </source>
</evidence>
<dbReference type="InterPro" id="IPR035979">
    <property type="entry name" value="RBD_domain_sf"/>
</dbReference>